<comment type="caution">
    <text evidence="3">The sequence shown here is derived from an EMBL/GenBank/DDBJ whole genome shotgun (WGS) entry which is preliminary data.</text>
</comment>
<evidence type="ECO:0000313" key="4">
    <source>
        <dbReference type="Proteomes" id="UP000588647"/>
    </source>
</evidence>
<feature type="transmembrane region" description="Helical" evidence="2">
    <location>
        <begin position="151"/>
        <end position="172"/>
    </location>
</feature>
<name>A0A7W6MQE6_9HYPH</name>
<evidence type="ECO:0000256" key="1">
    <source>
        <dbReference type="SAM" id="MobiDB-lite"/>
    </source>
</evidence>
<proteinExistence type="predicted"/>
<reference evidence="3 4" key="1">
    <citation type="submission" date="2020-08" db="EMBL/GenBank/DDBJ databases">
        <title>Genomic Encyclopedia of Type Strains, Phase IV (KMG-IV): sequencing the most valuable type-strain genomes for metagenomic binning, comparative biology and taxonomic classification.</title>
        <authorList>
            <person name="Goeker M."/>
        </authorList>
    </citation>
    <scope>NUCLEOTIDE SEQUENCE [LARGE SCALE GENOMIC DNA]</scope>
    <source>
        <strain evidence="3 4">DSM 103570</strain>
    </source>
</reference>
<keyword evidence="2" id="KW-1133">Transmembrane helix</keyword>
<dbReference type="Proteomes" id="UP000588647">
    <property type="component" value="Unassembled WGS sequence"/>
</dbReference>
<feature type="transmembrane region" description="Helical" evidence="2">
    <location>
        <begin position="217"/>
        <end position="243"/>
    </location>
</feature>
<dbReference type="EMBL" id="JACIEM010000004">
    <property type="protein sequence ID" value="MBB4003888.1"/>
    <property type="molecule type" value="Genomic_DNA"/>
</dbReference>
<dbReference type="RefSeq" id="WP_183209357.1">
    <property type="nucleotide sequence ID" value="NZ_JAAAMM010000004.1"/>
</dbReference>
<keyword evidence="2" id="KW-0812">Transmembrane</keyword>
<gene>
    <name evidence="3" type="ORF">GGR03_002976</name>
</gene>
<feature type="region of interest" description="Disordered" evidence="1">
    <location>
        <begin position="1"/>
        <end position="28"/>
    </location>
</feature>
<organism evidence="3 4">
    <name type="scientific">Aurantimonas endophytica</name>
    <dbReference type="NCBI Taxonomy" id="1522175"/>
    <lineage>
        <taxon>Bacteria</taxon>
        <taxon>Pseudomonadati</taxon>
        <taxon>Pseudomonadota</taxon>
        <taxon>Alphaproteobacteria</taxon>
        <taxon>Hyphomicrobiales</taxon>
        <taxon>Aurantimonadaceae</taxon>
        <taxon>Aurantimonas</taxon>
    </lineage>
</organism>
<feature type="transmembrane region" description="Helical" evidence="2">
    <location>
        <begin position="178"/>
        <end position="197"/>
    </location>
</feature>
<keyword evidence="4" id="KW-1185">Reference proteome</keyword>
<evidence type="ECO:0000313" key="3">
    <source>
        <dbReference type="EMBL" id="MBB4003888.1"/>
    </source>
</evidence>
<accession>A0A7W6MQE6</accession>
<feature type="compositionally biased region" description="Polar residues" evidence="1">
    <location>
        <begin position="1"/>
        <end position="11"/>
    </location>
</feature>
<keyword evidence="2" id="KW-0472">Membrane</keyword>
<evidence type="ECO:0000256" key="2">
    <source>
        <dbReference type="SAM" id="Phobius"/>
    </source>
</evidence>
<sequence length="330" mass="34900">MDAQSSAQSISPDPRATGKDGASSPASPRDFKISDIVVGEIDSSGRLIKEVFAKFSDFAIYSADNRIQVQFSDDAALARQQNEKIGALQPYREKLEYFAEEQGSPAAKYHRQIAVALRLGLLDQTTLAISVLEDAIQKAVEERARNSRISFIPAATLMALPVAGVLLALTTVGNDRDVTFAMAGGALGAYLSMAIGIRTRALSPEVSSIPNYVDSGLRVAIGILSAGALLLLLTSGLVSLAAITGIEPTAPDVPLDWRLAMILGFAAGFLERLLPDLLSKNFPADDLQPQPSDLKAQIATAVAATELKKKQADARNTAANDQGGQILQPG</sequence>
<dbReference type="AlphaFoldDB" id="A0A7W6MQE6"/>
<protein>
    <submittedName>
        <fullName evidence="3">Uncharacterized protein</fullName>
    </submittedName>
</protein>